<gene>
    <name evidence="1" type="ORF">GJ688_12870</name>
</gene>
<dbReference type="EMBL" id="WNKU01000015">
    <property type="protein sequence ID" value="MTV49865.1"/>
    <property type="molecule type" value="Genomic_DNA"/>
</dbReference>
<dbReference type="RefSeq" id="WP_155476956.1">
    <property type="nucleotide sequence ID" value="NZ_WNKU01000015.1"/>
</dbReference>
<evidence type="ECO:0000313" key="1">
    <source>
        <dbReference type="EMBL" id="MTV49865.1"/>
    </source>
</evidence>
<accession>A0A6I3SMA3</accession>
<dbReference type="OrthoDB" id="2621782at2"/>
<organism evidence="1 2">
    <name type="scientific">Heliobacterium mobile</name>
    <name type="common">Heliobacillus mobilis</name>
    <dbReference type="NCBI Taxonomy" id="28064"/>
    <lineage>
        <taxon>Bacteria</taxon>
        <taxon>Bacillati</taxon>
        <taxon>Bacillota</taxon>
        <taxon>Clostridia</taxon>
        <taxon>Eubacteriales</taxon>
        <taxon>Heliobacteriaceae</taxon>
        <taxon>Heliobacterium</taxon>
    </lineage>
</organism>
<sequence>MIQVLNKIGLVPTVLNIEEKDIIIASINKDRVFIILSINKPEELREISYYIPGLKKVILEKVNSKNNLELADERLIPISKILWDIYIIGVHKITSESASFNQSDISEIQRDRFVARKIIIQYNDNDELEKLLYNVICPEKKLNELIGSIDPPLEINIQDILESSYDYKKIFNKDVSEITIEDLSSFVDILSKDLNKN</sequence>
<dbReference type="Proteomes" id="UP000430670">
    <property type="component" value="Unassembled WGS sequence"/>
</dbReference>
<proteinExistence type="predicted"/>
<dbReference type="AlphaFoldDB" id="A0A6I3SMA3"/>
<reference evidence="1 2" key="1">
    <citation type="submission" date="2019-11" db="EMBL/GenBank/DDBJ databases">
        <title>Whole-genome sequence of a the green, strictly anaerobic photosynthetic bacterium Heliobacillus mobilis DSM 6151.</title>
        <authorList>
            <person name="Kyndt J.A."/>
            <person name="Meyer T.E."/>
        </authorList>
    </citation>
    <scope>NUCLEOTIDE SEQUENCE [LARGE SCALE GENOMIC DNA]</scope>
    <source>
        <strain evidence="1 2">DSM 6151</strain>
    </source>
</reference>
<dbReference type="InterPro" id="IPR046905">
    <property type="entry name" value="ABC-3C_MC1"/>
</dbReference>
<protein>
    <submittedName>
        <fullName evidence="1">Uncharacterized protein</fullName>
    </submittedName>
</protein>
<evidence type="ECO:0000313" key="2">
    <source>
        <dbReference type="Proteomes" id="UP000430670"/>
    </source>
</evidence>
<name>A0A6I3SMA3_HELMO</name>
<keyword evidence="2" id="KW-1185">Reference proteome</keyword>
<dbReference type="Pfam" id="PF20289">
    <property type="entry name" value="MComp1"/>
    <property type="match status" value="1"/>
</dbReference>
<comment type="caution">
    <text evidence="1">The sequence shown here is derived from an EMBL/GenBank/DDBJ whole genome shotgun (WGS) entry which is preliminary data.</text>
</comment>